<evidence type="ECO:0000256" key="3">
    <source>
        <dbReference type="ARBA" id="ARBA00022692"/>
    </source>
</evidence>
<dbReference type="InterPro" id="IPR051809">
    <property type="entry name" value="Plant_receptor-like_S/T_kinase"/>
</dbReference>
<keyword evidence="9" id="KW-0547">Nucleotide-binding</keyword>
<keyword evidence="4" id="KW-0732">Signal</keyword>
<accession>A0A498IEP9</accession>
<evidence type="ECO:0000256" key="9">
    <source>
        <dbReference type="PROSITE-ProRule" id="PRU10141"/>
    </source>
</evidence>
<keyword evidence="5" id="KW-0677">Repeat</keyword>
<dbReference type="Pfam" id="PF00560">
    <property type="entry name" value="LRR_1"/>
    <property type="match status" value="1"/>
</dbReference>
<dbReference type="SUPFAM" id="SSF56112">
    <property type="entry name" value="Protein kinase-like (PK-like)"/>
    <property type="match status" value="1"/>
</dbReference>
<evidence type="ECO:0000256" key="1">
    <source>
        <dbReference type="ARBA" id="ARBA00004370"/>
    </source>
</evidence>
<dbReference type="Gene3D" id="3.30.200.20">
    <property type="entry name" value="Phosphorylase Kinase, domain 1"/>
    <property type="match status" value="1"/>
</dbReference>
<dbReference type="PROSITE" id="PS50011">
    <property type="entry name" value="PROTEIN_KINASE_DOM"/>
    <property type="match status" value="1"/>
</dbReference>
<feature type="transmembrane region" description="Helical" evidence="10">
    <location>
        <begin position="206"/>
        <end position="230"/>
    </location>
</feature>
<dbReference type="SUPFAM" id="SSF52058">
    <property type="entry name" value="L domain-like"/>
    <property type="match status" value="1"/>
</dbReference>
<dbReference type="FunFam" id="3.80.10.10:FF:000041">
    <property type="entry name" value="LRR receptor-like serine/threonine-protein kinase ERECTA"/>
    <property type="match status" value="1"/>
</dbReference>
<evidence type="ECO:0000256" key="5">
    <source>
        <dbReference type="ARBA" id="ARBA00022737"/>
    </source>
</evidence>
<keyword evidence="3 10" id="KW-0812">Transmembrane</keyword>
<dbReference type="PANTHER" id="PTHR27008:SF499">
    <property type="entry name" value="OS06G0581500 PROTEIN"/>
    <property type="match status" value="1"/>
</dbReference>
<keyword evidence="2" id="KW-0433">Leucine-rich repeat</keyword>
<feature type="binding site" evidence="9">
    <location>
        <position position="295"/>
    </location>
    <ligand>
        <name>ATP</name>
        <dbReference type="ChEBI" id="CHEBI:30616"/>
    </ligand>
</feature>
<dbReference type="EMBL" id="RDQH01000338">
    <property type="protein sequence ID" value="RXH80595.1"/>
    <property type="molecule type" value="Genomic_DNA"/>
</dbReference>
<dbReference type="InterPro" id="IPR000719">
    <property type="entry name" value="Prot_kinase_dom"/>
</dbReference>
<evidence type="ECO:0000256" key="2">
    <source>
        <dbReference type="ARBA" id="ARBA00022614"/>
    </source>
</evidence>
<dbReference type="Gene3D" id="3.80.10.10">
    <property type="entry name" value="Ribonuclease Inhibitor"/>
    <property type="match status" value="2"/>
</dbReference>
<dbReference type="InterPro" id="IPR011009">
    <property type="entry name" value="Kinase-like_dom_sf"/>
</dbReference>
<keyword evidence="8" id="KW-0325">Glycoprotein</keyword>
<evidence type="ECO:0000313" key="12">
    <source>
        <dbReference type="EMBL" id="RXH80595.1"/>
    </source>
</evidence>
<name>A0A498IEP9_MALDO</name>
<dbReference type="InterPro" id="IPR017441">
    <property type="entry name" value="Protein_kinase_ATP_BS"/>
</dbReference>
<evidence type="ECO:0000256" key="10">
    <source>
        <dbReference type="SAM" id="Phobius"/>
    </source>
</evidence>
<organism evidence="12 13">
    <name type="scientific">Malus domestica</name>
    <name type="common">Apple</name>
    <name type="synonym">Pyrus malus</name>
    <dbReference type="NCBI Taxonomy" id="3750"/>
    <lineage>
        <taxon>Eukaryota</taxon>
        <taxon>Viridiplantae</taxon>
        <taxon>Streptophyta</taxon>
        <taxon>Embryophyta</taxon>
        <taxon>Tracheophyta</taxon>
        <taxon>Spermatophyta</taxon>
        <taxon>Magnoliopsida</taxon>
        <taxon>eudicotyledons</taxon>
        <taxon>Gunneridae</taxon>
        <taxon>Pentapetalae</taxon>
        <taxon>rosids</taxon>
        <taxon>fabids</taxon>
        <taxon>Rosales</taxon>
        <taxon>Rosaceae</taxon>
        <taxon>Amygdaloideae</taxon>
        <taxon>Maleae</taxon>
        <taxon>Malus</taxon>
    </lineage>
</organism>
<dbReference type="Proteomes" id="UP000290289">
    <property type="component" value="Chromosome 12"/>
</dbReference>
<protein>
    <recommendedName>
        <fullName evidence="11">Protein kinase domain-containing protein</fullName>
    </recommendedName>
</protein>
<dbReference type="InterPro" id="IPR032675">
    <property type="entry name" value="LRR_dom_sf"/>
</dbReference>
<dbReference type="InterPro" id="IPR001611">
    <property type="entry name" value="Leu-rich_rpt"/>
</dbReference>
<proteinExistence type="predicted"/>
<evidence type="ECO:0000259" key="11">
    <source>
        <dbReference type="PROSITE" id="PS50011"/>
    </source>
</evidence>
<evidence type="ECO:0000256" key="8">
    <source>
        <dbReference type="ARBA" id="ARBA00023180"/>
    </source>
</evidence>
<keyword evidence="7 10" id="KW-0472">Membrane</keyword>
<comment type="caution">
    <text evidence="12">The sequence shown here is derived from an EMBL/GenBank/DDBJ whole genome shotgun (WGS) entry which is preliminary data.</text>
</comment>
<dbReference type="PROSITE" id="PS00107">
    <property type="entry name" value="PROTEIN_KINASE_ATP"/>
    <property type="match status" value="1"/>
</dbReference>
<gene>
    <name evidence="12" type="ORF">DVH24_004509</name>
</gene>
<keyword evidence="9" id="KW-0067">ATP-binding</keyword>
<sequence length="343" mass="37477">MKYTIIPFKHSLLKIPTNISHCTELRVLDLYSNTLIGQLSSLLDINILWFDTNNLIGTIPSWIGNFSSLYGLYIGGNNFQGSIPNELGRLTGLQAFSIAANNLSGMVPPSIYNISSITIFGLHEEILPNVGVILPNLEQFQVDGNKFTGNIPASFSNASRLSILDLPENCLNGTIPAESLGSLQSLVRLNLGANRLETSNTGDLNFISFLANCTTCALAFIIAMLCFIVARSMLKKPRGITESSRSYRDWKLSVSYSDLVESTNKFCRENLIGSGSFGSVYKGVLPSDGSVVAVKHSNTKPALNLQQQGAFKSFINECEALRSVRHRNLLKIITACSSIDNQQ</sequence>
<dbReference type="GO" id="GO:0005524">
    <property type="term" value="F:ATP binding"/>
    <property type="evidence" value="ECO:0007669"/>
    <property type="project" value="UniProtKB-UniRule"/>
</dbReference>
<dbReference type="Pfam" id="PF13855">
    <property type="entry name" value="LRR_8"/>
    <property type="match status" value="1"/>
</dbReference>
<dbReference type="STRING" id="3750.A0A498IEP9"/>
<evidence type="ECO:0000256" key="4">
    <source>
        <dbReference type="ARBA" id="ARBA00022729"/>
    </source>
</evidence>
<dbReference type="AlphaFoldDB" id="A0A498IEP9"/>
<dbReference type="Pfam" id="PF00069">
    <property type="entry name" value="Pkinase"/>
    <property type="match status" value="1"/>
</dbReference>
<comment type="subcellular location">
    <subcellularLocation>
        <location evidence="1">Membrane</location>
    </subcellularLocation>
</comment>
<evidence type="ECO:0000256" key="6">
    <source>
        <dbReference type="ARBA" id="ARBA00022989"/>
    </source>
</evidence>
<dbReference type="PANTHER" id="PTHR27008">
    <property type="entry name" value="OS04G0122200 PROTEIN"/>
    <property type="match status" value="1"/>
</dbReference>
<keyword evidence="13" id="KW-1185">Reference proteome</keyword>
<reference evidence="12 13" key="1">
    <citation type="submission" date="2018-10" db="EMBL/GenBank/DDBJ databases">
        <title>A high-quality apple genome assembly.</title>
        <authorList>
            <person name="Hu J."/>
        </authorList>
    </citation>
    <scope>NUCLEOTIDE SEQUENCE [LARGE SCALE GENOMIC DNA]</scope>
    <source>
        <strain evidence="13">cv. HFTH1</strain>
        <tissue evidence="12">Young leaf</tissue>
    </source>
</reference>
<evidence type="ECO:0000256" key="7">
    <source>
        <dbReference type="ARBA" id="ARBA00023136"/>
    </source>
</evidence>
<keyword evidence="6 10" id="KW-1133">Transmembrane helix</keyword>
<evidence type="ECO:0000313" key="13">
    <source>
        <dbReference type="Proteomes" id="UP000290289"/>
    </source>
</evidence>
<feature type="domain" description="Protein kinase" evidence="11">
    <location>
        <begin position="266"/>
        <end position="343"/>
    </location>
</feature>
<dbReference type="GO" id="GO:0004672">
    <property type="term" value="F:protein kinase activity"/>
    <property type="evidence" value="ECO:0007669"/>
    <property type="project" value="InterPro"/>
</dbReference>
<dbReference type="GO" id="GO:0016020">
    <property type="term" value="C:membrane"/>
    <property type="evidence" value="ECO:0007669"/>
    <property type="project" value="UniProtKB-SubCell"/>
</dbReference>